<name>U3AP10_9VIBR</name>
<accession>U3AP10</accession>
<dbReference type="EMBL" id="BATL01000026">
    <property type="protein sequence ID" value="GAD75515.1"/>
    <property type="molecule type" value="Genomic_DNA"/>
</dbReference>
<protein>
    <recommendedName>
        <fullName evidence="4">MSHA pilin protein MshA</fullName>
    </recommendedName>
</protein>
<evidence type="ECO:0000313" key="3">
    <source>
        <dbReference type="Proteomes" id="UP000016567"/>
    </source>
</evidence>
<dbReference type="AlphaFoldDB" id="U3AP10"/>
<evidence type="ECO:0000313" key="2">
    <source>
        <dbReference type="EMBL" id="GAD75515.1"/>
    </source>
</evidence>
<gene>
    <name evidence="2" type="ORF">VAZ01S_026_00210</name>
</gene>
<comment type="caution">
    <text evidence="2">The sequence shown here is derived from an EMBL/GenBank/DDBJ whole genome shotgun (WGS) entry which is preliminary data.</text>
</comment>
<keyword evidence="3" id="KW-1185">Reference proteome</keyword>
<organism evidence="2 3">
    <name type="scientific">Vibrio azureus NBRC 104587</name>
    <dbReference type="NCBI Taxonomy" id="1219077"/>
    <lineage>
        <taxon>Bacteria</taxon>
        <taxon>Pseudomonadati</taxon>
        <taxon>Pseudomonadota</taxon>
        <taxon>Gammaproteobacteria</taxon>
        <taxon>Vibrionales</taxon>
        <taxon>Vibrionaceae</taxon>
        <taxon>Vibrio</taxon>
    </lineage>
</organism>
<reference evidence="2 3" key="1">
    <citation type="submission" date="2013-09" db="EMBL/GenBank/DDBJ databases">
        <title>Whole genome shotgun sequence of Vibrio azureus NBRC 104587.</title>
        <authorList>
            <person name="Isaki S."/>
            <person name="Hosoyama A."/>
            <person name="Numata M."/>
            <person name="Hashimoto M."/>
            <person name="Hosoyama Y."/>
            <person name="Tsuchikane K."/>
            <person name="Noguchi M."/>
            <person name="Hirakata S."/>
            <person name="Ichikawa N."/>
            <person name="Ohji S."/>
            <person name="Yamazoe A."/>
            <person name="Fujita N."/>
        </authorList>
    </citation>
    <scope>NUCLEOTIDE SEQUENCE [LARGE SCALE GENOMIC DNA]</scope>
    <source>
        <strain evidence="2 3">NBRC 104587</strain>
    </source>
</reference>
<feature type="transmembrane region" description="Helical" evidence="1">
    <location>
        <begin position="12"/>
        <end position="32"/>
    </location>
</feature>
<keyword evidence="1" id="KW-0812">Transmembrane</keyword>
<evidence type="ECO:0000256" key="1">
    <source>
        <dbReference type="SAM" id="Phobius"/>
    </source>
</evidence>
<sequence>MEYGYMRKSLGLSTIEWVMLLAVLGVLGFIVLPKWISFEPETYEKTWQQTKEKAEHVSETLSNKATYDEIEQELEHADKWHESK</sequence>
<keyword evidence="1" id="KW-1133">Transmembrane helix</keyword>
<evidence type="ECO:0008006" key="4">
    <source>
        <dbReference type="Google" id="ProtNLM"/>
    </source>
</evidence>
<keyword evidence="1" id="KW-0472">Membrane</keyword>
<dbReference type="Proteomes" id="UP000016567">
    <property type="component" value="Unassembled WGS sequence"/>
</dbReference>
<dbReference type="STRING" id="1219077.VAZ01S_026_00210"/>
<proteinExistence type="predicted"/>